<dbReference type="Gene3D" id="1.10.10.10">
    <property type="entry name" value="Winged helix-like DNA-binding domain superfamily/Winged helix DNA-binding domain"/>
    <property type="match status" value="1"/>
</dbReference>
<evidence type="ECO:0000256" key="5">
    <source>
        <dbReference type="ARBA" id="ARBA00022813"/>
    </source>
</evidence>
<evidence type="ECO:0000256" key="7">
    <source>
        <dbReference type="ARBA" id="ARBA00023125"/>
    </source>
</evidence>
<evidence type="ECO:0000256" key="6">
    <source>
        <dbReference type="ARBA" id="ARBA00023015"/>
    </source>
</evidence>
<evidence type="ECO:0000256" key="3">
    <source>
        <dbReference type="ARBA" id="ARBA00022763"/>
    </source>
</evidence>
<sequence>MTVLTQTQEAVLHFIRAHVKNIGYPPTVREIADGVRLRSVSSVHHHLRTLEDLGFIRRDHGRPRGLVILSAEEP</sequence>
<keyword evidence="4" id="KW-0378">Hydrolase</keyword>
<dbReference type="GO" id="GO:0009432">
    <property type="term" value="P:SOS response"/>
    <property type="evidence" value="ECO:0007669"/>
    <property type="project" value="UniProtKB-KW"/>
</dbReference>
<evidence type="ECO:0000313" key="12">
    <source>
        <dbReference type="EMBL" id="MBB1153463.1"/>
    </source>
</evidence>
<keyword evidence="1" id="KW-0678">Repressor</keyword>
<evidence type="ECO:0000256" key="9">
    <source>
        <dbReference type="ARBA" id="ARBA00023204"/>
    </source>
</evidence>
<keyword evidence="13" id="KW-1185">Reference proteome</keyword>
<organism evidence="12 13">
    <name type="scientific">Amycolatopsis dendrobii</name>
    <dbReference type="NCBI Taxonomy" id="2760662"/>
    <lineage>
        <taxon>Bacteria</taxon>
        <taxon>Bacillati</taxon>
        <taxon>Actinomycetota</taxon>
        <taxon>Actinomycetes</taxon>
        <taxon>Pseudonocardiales</taxon>
        <taxon>Pseudonocardiaceae</taxon>
        <taxon>Amycolatopsis</taxon>
    </lineage>
</organism>
<dbReference type="InterPro" id="IPR006199">
    <property type="entry name" value="LexA_DNA-bd_dom"/>
</dbReference>
<proteinExistence type="predicted"/>
<dbReference type="GO" id="GO:0006508">
    <property type="term" value="P:proteolysis"/>
    <property type="evidence" value="ECO:0007669"/>
    <property type="project" value="InterPro"/>
</dbReference>
<dbReference type="PANTHER" id="PTHR33516:SF2">
    <property type="entry name" value="LEXA REPRESSOR-RELATED"/>
    <property type="match status" value="1"/>
</dbReference>
<reference evidence="12 13" key="1">
    <citation type="submission" date="2020-08" db="EMBL/GenBank/DDBJ databases">
        <title>Amycolatopsis sp. nov. DR6-1 isolated from Dendrobium heterocarpum.</title>
        <authorList>
            <person name="Tedsree N."/>
            <person name="Kuncharoen N."/>
            <person name="Likhitwitayawuid K."/>
            <person name="Tanasupawat S."/>
        </authorList>
    </citation>
    <scope>NUCLEOTIDE SEQUENCE [LARGE SCALE GENOMIC DNA]</scope>
    <source>
        <strain evidence="12 13">DR6-1</strain>
    </source>
</reference>
<dbReference type="EMBL" id="JACGZW010000003">
    <property type="protein sequence ID" value="MBB1153463.1"/>
    <property type="molecule type" value="Genomic_DNA"/>
</dbReference>
<evidence type="ECO:0000256" key="10">
    <source>
        <dbReference type="ARBA" id="ARBA00023236"/>
    </source>
</evidence>
<dbReference type="InterPro" id="IPR050077">
    <property type="entry name" value="LexA_repressor"/>
</dbReference>
<dbReference type="SUPFAM" id="SSF46785">
    <property type="entry name" value="Winged helix' DNA-binding domain"/>
    <property type="match status" value="1"/>
</dbReference>
<dbReference type="Proteomes" id="UP000526734">
    <property type="component" value="Unassembled WGS sequence"/>
</dbReference>
<comment type="caution">
    <text evidence="12">The sequence shown here is derived from an EMBL/GenBank/DDBJ whole genome shotgun (WGS) entry which is preliminary data.</text>
</comment>
<evidence type="ECO:0000313" key="13">
    <source>
        <dbReference type="Proteomes" id="UP000526734"/>
    </source>
</evidence>
<keyword evidence="9" id="KW-0234">DNA repair</keyword>
<keyword evidence="2" id="KW-0235">DNA replication</keyword>
<dbReference type="GO" id="GO:0006260">
    <property type="term" value="P:DNA replication"/>
    <property type="evidence" value="ECO:0007669"/>
    <property type="project" value="UniProtKB-KW"/>
</dbReference>
<evidence type="ECO:0000259" key="11">
    <source>
        <dbReference type="Pfam" id="PF01726"/>
    </source>
</evidence>
<keyword evidence="8" id="KW-0804">Transcription</keyword>
<dbReference type="FunFam" id="1.10.10.10:FF:000009">
    <property type="entry name" value="LexA repressor"/>
    <property type="match status" value="1"/>
</dbReference>
<evidence type="ECO:0000256" key="4">
    <source>
        <dbReference type="ARBA" id="ARBA00022801"/>
    </source>
</evidence>
<keyword evidence="6" id="KW-0805">Transcription regulation</keyword>
<dbReference type="AlphaFoldDB" id="A0A7W3ZAA1"/>
<dbReference type="GO" id="GO:0003677">
    <property type="term" value="F:DNA binding"/>
    <property type="evidence" value="ECO:0007669"/>
    <property type="project" value="UniProtKB-KW"/>
</dbReference>
<keyword evidence="7" id="KW-0238">DNA-binding</keyword>
<dbReference type="GO" id="GO:0004252">
    <property type="term" value="F:serine-type endopeptidase activity"/>
    <property type="evidence" value="ECO:0007669"/>
    <property type="project" value="InterPro"/>
</dbReference>
<keyword evidence="5" id="KW-0068">Autocatalytic cleavage</keyword>
<dbReference type="GO" id="GO:0006281">
    <property type="term" value="P:DNA repair"/>
    <property type="evidence" value="ECO:0007669"/>
    <property type="project" value="UniProtKB-KW"/>
</dbReference>
<gene>
    <name evidence="12" type="ORF">H4281_10015</name>
</gene>
<feature type="domain" description="LexA repressor DNA-binding" evidence="11">
    <location>
        <begin position="1"/>
        <end position="65"/>
    </location>
</feature>
<evidence type="ECO:0000256" key="1">
    <source>
        <dbReference type="ARBA" id="ARBA00022491"/>
    </source>
</evidence>
<dbReference type="RefSeq" id="WP_182890584.1">
    <property type="nucleotide sequence ID" value="NZ_JACGZW010000003.1"/>
</dbReference>
<dbReference type="InterPro" id="IPR036390">
    <property type="entry name" value="WH_DNA-bd_sf"/>
</dbReference>
<name>A0A7W3ZAA1_9PSEU</name>
<accession>A0A7W3ZAA1</accession>
<dbReference type="InterPro" id="IPR036388">
    <property type="entry name" value="WH-like_DNA-bd_sf"/>
</dbReference>
<protein>
    <submittedName>
        <fullName evidence="12">Helix-turn-helix domain-containing protein</fullName>
    </submittedName>
</protein>
<evidence type="ECO:0000256" key="2">
    <source>
        <dbReference type="ARBA" id="ARBA00022705"/>
    </source>
</evidence>
<dbReference type="Pfam" id="PF01726">
    <property type="entry name" value="LexA_DNA_bind"/>
    <property type="match status" value="1"/>
</dbReference>
<keyword evidence="10" id="KW-0742">SOS response</keyword>
<evidence type="ECO:0000256" key="8">
    <source>
        <dbReference type="ARBA" id="ARBA00023163"/>
    </source>
</evidence>
<dbReference type="PANTHER" id="PTHR33516">
    <property type="entry name" value="LEXA REPRESSOR"/>
    <property type="match status" value="1"/>
</dbReference>
<keyword evidence="3" id="KW-0227">DNA damage</keyword>